<evidence type="ECO:0000313" key="4">
    <source>
        <dbReference type="Proteomes" id="UP000274082"/>
    </source>
</evidence>
<feature type="region of interest" description="Disordered" evidence="2">
    <location>
        <begin position="631"/>
        <end position="667"/>
    </location>
</feature>
<dbReference type="GO" id="GO:0036158">
    <property type="term" value="P:outer dynein arm assembly"/>
    <property type="evidence" value="ECO:0007669"/>
    <property type="project" value="InterPro"/>
</dbReference>
<organism evidence="3 4">
    <name type="scientific">Leishmania donovani</name>
    <dbReference type="NCBI Taxonomy" id="5661"/>
    <lineage>
        <taxon>Eukaryota</taxon>
        <taxon>Discoba</taxon>
        <taxon>Euglenozoa</taxon>
        <taxon>Kinetoplastea</taxon>
        <taxon>Metakinetoplastina</taxon>
        <taxon>Trypanosomatida</taxon>
        <taxon>Trypanosomatidae</taxon>
        <taxon>Leishmaniinae</taxon>
        <taxon>Leishmania</taxon>
    </lineage>
</organism>
<feature type="coiled-coil region" evidence="1">
    <location>
        <begin position="111"/>
        <end position="138"/>
    </location>
</feature>
<dbReference type="GO" id="GO:0097542">
    <property type="term" value="C:ciliary tip"/>
    <property type="evidence" value="ECO:0007669"/>
    <property type="project" value="TreeGrafter"/>
</dbReference>
<protein>
    <submittedName>
        <fullName evidence="3">Uncharacterized protein</fullName>
    </submittedName>
</protein>
<feature type="region of interest" description="Disordered" evidence="2">
    <location>
        <begin position="686"/>
        <end position="735"/>
    </location>
</feature>
<evidence type="ECO:0000313" key="3">
    <source>
        <dbReference type="EMBL" id="AYU76727.1"/>
    </source>
</evidence>
<evidence type="ECO:0000256" key="1">
    <source>
        <dbReference type="SAM" id="Coils"/>
    </source>
</evidence>
<keyword evidence="4" id="KW-1185">Reference proteome</keyword>
<dbReference type="OrthoDB" id="267226at2759"/>
<dbReference type="EMBL" id="CP029509">
    <property type="protein sequence ID" value="AYU76727.1"/>
    <property type="molecule type" value="Genomic_DNA"/>
</dbReference>
<feature type="region of interest" description="Disordered" evidence="2">
    <location>
        <begin position="545"/>
        <end position="572"/>
    </location>
</feature>
<feature type="compositionally biased region" description="Gly residues" evidence="2">
    <location>
        <begin position="712"/>
        <end position="728"/>
    </location>
</feature>
<sequence>MPPGKMAVSRHKLRPASVASFRKNTSGEMASICQQLHDALQQQSRLELQRQQQLVQYRRQLRTLCDDNATLRNIIQAGERRKRDAEVAAAAGLVMPTGARAHTNGAPNEPATVTEAEMEALSQRINLARRRRNKVLHEIKVDEAALDAEAKLQESLAEQAQIALDPAKLLMGANRPVYLRIMRLEQLINKVLSKQRVAGVVLANYRHHLGILSTEAAQYDAQQTLLEKEYADRHRDHLKLLQLYDTARAAYATAVEVLQVVQRNASRMRTAKEKALQQKRREVDKDLVATQQQERRAVDWQQQLEEETQMLESAENTKAQLEQQRMNSHAALTVLQVTSASREDGTGEPSTGTDERVAAYEVAFRDMMRVAKVNTLDALVEAYQAEIEQQYRLQNNLTYVREAQGALEQELQHLRERVKQTKYCVGAATRLATESTVFDAASAIVGTAPSPLMERELQTFVREEKESLAIHVGANEANQALVMEVAERVNHLAELVADYRADVRVPWIQCTAALAKRSSTLPLHVAVLAQKLLALAADAAGEADLGPSSTLSSPVKDAGHGEGAVHDDKDSTSAAAVVSSVQIVIPANNRRVPLAYEGAGGGAGGPGPSGRRGRTAADVAGISSSAARALLHPHGAGPGGREGGALGASMNQRRRRSSAAAGAGFIESTEDEDDVRLAVVAALPPPGGRVLDFDGASTDTSELHSGILNGSDAGGGARSGGDGAGGDSGSSHRAAAVTRGRRHFSKLPRHMATAGAAGAHQANVQSLARAVEDDQEDPLRREEVKRMSELIRTRQKLEAEKDLRRL</sequence>
<dbReference type="VEuPathDB" id="TriTrypDB:LDHU3_10.1380"/>
<dbReference type="GO" id="GO:0035253">
    <property type="term" value="C:ciliary rootlet"/>
    <property type="evidence" value="ECO:0007669"/>
    <property type="project" value="TreeGrafter"/>
</dbReference>
<name>A0A3Q8I8W1_LEIDO</name>
<keyword evidence="1" id="KW-0175">Coiled coil</keyword>
<feature type="coiled-coil region" evidence="1">
    <location>
        <begin position="290"/>
        <end position="331"/>
    </location>
</feature>
<evidence type="ECO:0000256" key="2">
    <source>
        <dbReference type="SAM" id="MobiDB-lite"/>
    </source>
</evidence>
<proteinExistence type="predicted"/>
<dbReference type="PANTHER" id="PTHR46518:SF1">
    <property type="entry name" value="OUTER DYNEIN ARM-DOCKING COMPLEX SUBUNIT 3"/>
    <property type="match status" value="1"/>
</dbReference>
<dbReference type="GO" id="GO:0003341">
    <property type="term" value="P:cilium movement"/>
    <property type="evidence" value="ECO:0007669"/>
    <property type="project" value="InterPro"/>
</dbReference>
<accession>A0A3Q8I8W1</accession>
<feature type="compositionally biased region" description="Gly residues" evidence="2">
    <location>
        <begin position="636"/>
        <end position="646"/>
    </location>
</feature>
<dbReference type="InterPro" id="IPR033192">
    <property type="entry name" value="ODAD3"/>
</dbReference>
<dbReference type="VEuPathDB" id="TriTrypDB:LdBPK_101040.1"/>
<reference evidence="3 4" key="1">
    <citation type="journal article" date="2018" name="Sci. Rep.">
        <title>A complete Leishmania donovani reference genome identifies novel genetic variations associated with virulence.</title>
        <authorList>
            <person name="Lypaczewski P."/>
            <person name="Hoshizaki J."/>
            <person name="Zhang W.-W."/>
            <person name="McCall L.-I."/>
            <person name="Torcivia-Rodriguez J."/>
            <person name="Simonyan V."/>
            <person name="Kaur A."/>
            <person name="Dewar K."/>
            <person name="Matlashewski G."/>
        </authorList>
    </citation>
    <scope>NUCLEOTIDE SEQUENCE [LARGE SCALE GENOMIC DNA]</scope>
    <source>
        <strain evidence="3 4">LdCL</strain>
    </source>
</reference>
<dbReference type="AlphaFoldDB" id="A0A3Q8I8W1"/>
<gene>
    <name evidence="3" type="ORF">LdCL_100017300</name>
</gene>
<dbReference type="Proteomes" id="UP000274082">
    <property type="component" value="Chromosome 10"/>
</dbReference>
<dbReference type="GO" id="GO:0036064">
    <property type="term" value="C:ciliary basal body"/>
    <property type="evidence" value="ECO:0007669"/>
    <property type="project" value="TreeGrafter"/>
</dbReference>
<dbReference type="PANTHER" id="PTHR46518">
    <property type="entry name" value="COILED-COIL DOMAIN-CONTAINING PROTEIN 151"/>
    <property type="match status" value="1"/>
</dbReference>
<feature type="compositionally biased region" description="Basic and acidic residues" evidence="2">
    <location>
        <begin position="557"/>
        <end position="571"/>
    </location>
</feature>
<dbReference type="VEuPathDB" id="TriTrypDB:LdCL_100017300"/>